<evidence type="ECO:0000313" key="1">
    <source>
        <dbReference type="EMBL" id="RUT00452.1"/>
    </source>
</evidence>
<name>A0A433V2X7_9CYAN</name>
<keyword evidence="2" id="KW-1185">Reference proteome</keyword>
<dbReference type="Proteomes" id="UP000271624">
    <property type="component" value="Unassembled WGS sequence"/>
</dbReference>
<proteinExistence type="predicted"/>
<accession>A0A433V2X7</accession>
<comment type="caution">
    <text evidence="1">The sequence shown here is derived from an EMBL/GenBank/DDBJ whole genome shotgun (WGS) entry which is preliminary data.</text>
</comment>
<reference evidence="1" key="2">
    <citation type="journal article" date="2019" name="Genome Biol. Evol.">
        <title>Day and night: Metabolic profiles and evolutionary relationships of six axenic non-marine cyanobacteria.</title>
        <authorList>
            <person name="Will S.E."/>
            <person name="Henke P."/>
            <person name="Boedeker C."/>
            <person name="Huang S."/>
            <person name="Brinkmann H."/>
            <person name="Rohde M."/>
            <person name="Jarek M."/>
            <person name="Friedl T."/>
            <person name="Seufert S."/>
            <person name="Schumacher M."/>
            <person name="Overmann J."/>
            <person name="Neumann-Schaal M."/>
            <person name="Petersen J."/>
        </authorList>
    </citation>
    <scope>NUCLEOTIDE SEQUENCE [LARGE SCALE GENOMIC DNA]</scope>
    <source>
        <strain evidence="1">PCC 7102</strain>
    </source>
</reference>
<organism evidence="1 2">
    <name type="scientific">Dulcicalothrix desertica PCC 7102</name>
    <dbReference type="NCBI Taxonomy" id="232991"/>
    <lineage>
        <taxon>Bacteria</taxon>
        <taxon>Bacillati</taxon>
        <taxon>Cyanobacteriota</taxon>
        <taxon>Cyanophyceae</taxon>
        <taxon>Nostocales</taxon>
        <taxon>Calotrichaceae</taxon>
        <taxon>Dulcicalothrix</taxon>
    </lineage>
</organism>
<evidence type="ECO:0000313" key="2">
    <source>
        <dbReference type="Proteomes" id="UP000271624"/>
    </source>
</evidence>
<reference evidence="1" key="1">
    <citation type="submission" date="2018-12" db="EMBL/GenBank/DDBJ databases">
        <authorList>
            <person name="Will S."/>
            <person name="Neumann-Schaal M."/>
            <person name="Henke P."/>
        </authorList>
    </citation>
    <scope>NUCLEOTIDE SEQUENCE</scope>
    <source>
        <strain evidence="1">PCC 7102</strain>
    </source>
</reference>
<protein>
    <submittedName>
        <fullName evidence="1">Uncharacterized protein</fullName>
    </submittedName>
</protein>
<dbReference type="AlphaFoldDB" id="A0A433V2X7"/>
<sequence length="70" mass="7814">MTTSIERAVLPSPFPYHTQLPDEDGTFVFTQCAEGKNFQEHPQNLILTDSIGSVLEKIYPDGQYAIGQDL</sequence>
<gene>
    <name evidence="1" type="ORF">DSM106972_075800</name>
</gene>
<dbReference type="EMBL" id="RSCL01000024">
    <property type="protein sequence ID" value="RUT00452.1"/>
    <property type="molecule type" value="Genomic_DNA"/>
</dbReference>